<feature type="region of interest" description="Disordered" evidence="1">
    <location>
        <begin position="40"/>
        <end position="71"/>
    </location>
</feature>
<evidence type="ECO:0000313" key="2">
    <source>
        <dbReference type="EMBL" id="MEY8661605.1"/>
    </source>
</evidence>
<sequence length="424" mass="48795">MYDYREDIKQLLNVTGNTHNELKIAAEAIRVILKIAEKNGNEQQQTVSESEEEQKDDQSEQTAQLKTNKVDVKTVPEQKSDLVQETTVAKEEPELQIEVTKRPTLKIDRTLQTLQTMLTAKGDSKALEAWIKKEPQIFEKLFEMVMVYKVSTRRMGFKAYNKNNKELKFNEFIRNQYNPRNGDAIIVNNAHSDTPRIVKLIRRPDELYVPNTITFDQGVVEMNDEGKLVVEHDVNGHELVVDGRIFTYKVPLQAFNVKEGSLVRLRWYARPRGIRLNDDISIAWVYPEKHEHPNVTSKKESTPKAAFKPAIEFDLAGKTVGIVVGRELYRDKYEEIIKAHGGEMIMVDAFYHRRDPERYFARRLSGADYVVMVQNQNKHNTSYALAKIKDQFEGFAVAKNLTGIQVEQAIYRAYKGLPAFVTGQ</sequence>
<comment type="caution">
    <text evidence="2">The sequence shown here is derived from an EMBL/GenBank/DDBJ whole genome shotgun (WGS) entry which is preliminary data.</text>
</comment>
<proteinExistence type="predicted"/>
<evidence type="ECO:0000313" key="3">
    <source>
        <dbReference type="Proteomes" id="UP001565236"/>
    </source>
</evidence>
<dbReference type="Proteomes" id="UP001565236">
    <property type="component" value="Unassembled WGS sequence"/>
</dbReference>
<organism evidence="2 3">
    <name type="scientific">Ligilactobacillus faecis</name>
    <dbReference type="NCBI Taxonomy" id="762833"/>
    <lineage>
        <taxon>Bacteria</taxon>
        <taxon>Bacillati</taxon>
        <taxon>Bacillota</taxon>
        <taxon>Bacilli</taxon>
        <taxon>Lactobacillales</taxon>
        <taxon>Lactobacillaceae</taxon>
        <taxon>Ligilactobacillus</taxon>
    </lineage>
</organism>
<dbReference type="RefSeq" id="WP_369940585.1">
    <property type="nucleotide sequence ID" value="NZ_JBCLUF010000004.1"/>
</dbReference>
<reference evidence="2 3" key="1">
    <citation type="submission" date="2024-03" db="EMBL/GenBank/DDBJ databases">
        <title>Mouse gut bacterial collection (mGBC) of GemPharmatech.</title>
        <authorList>
            <person name="He Y."/>
            <person name="Dong L."/>
            <person name="Wu D."/>
            <person name="Gao X."/>
            <person name="Lin Z."/>
        </authorList>
    </citation>
    <scope>NUCLEOTIDE SEQUENCE [LARGE SCALE GENOMIC DNA]</scope>
    <source>
        <strain evidence="2 3">15-30</strain>
    </source>
</reference>
<dbReference type="EMBL" id="JBCLUF010000004">
    <property type="protein sequence ID" value="MEY8661605.1"/>
    <property type="molecule type" value="Genomic_DNA"/>
</dbReference>
<gene>
    <name evidence="2" type="ORF">AALT52_01660</name>
</gene>
<evidence type="ECO:0008006" key="4">
    <source>
        <dbReference type="Google" id="ProtNLM"/>
    </source>
</evidence>
<keyword evidence="3" id="KW-1185">Reference proteome</keyword>
<protein>
    <recommendedName>
        <fullName evidence="4">DUF2325 domain-containing protein</fullName>
    </recommendedName>
</protein>
<evidence type="ECO:0000256" key="1">
    <source>
        <dbReference type="SAM" id="MobiDB-lite"/>
    </source>
</evidence>
<name>A0ABV4DM98_9LACO</name>
<accession>A0ABV4DM98</accession>